<dbReference type="RefSeq" id="WP_129355977.1">
    <property type="nucleotide sequence ID" value="NZ_CP012670.1"/>
</dbReference>
<evidence type="ECO:0000313" key="1">
    <source>
        <dbReference type="EMBL" id="AUX27599.1"/>
    </source>
</evidence>
<dbReference type="Gene3D" id="3.40.630.30">
    <property type="match status" value="1"/>
</dbReference>
<proteinExistence type="predicted"/>
<dbReference type="InterPro" id="IPR016181">
    <property type="entry name" value="Acyl_CoA_acyltransferase"/>
</dbReference>
<accession>A0A4P2QD46</accession>
<protein>
    <recommendedName>
        <fullName evidence="3">N-acetyltransferase domain-containing protein</fullName>
    </recommendedName>
</protein>
<dbReference type="AlphaFoldDB" id="A0A4P2QD46"/>
<organism evidence="1 2">
    <name type="scientific">Sorangium cellulosum</name>
    <name type="common">Polyangium cellulosum</name>
    <dbReference type="NCBI Taxonomy" id="56"/>
    <lineage>
        <taxon>Bacteria</taxon>
        <taxon>Pseudomonadati</taxon>
        <taxon>Myxococcota</taxon>
        <taxon>Polyangia</taxon>
        <taxon>Polyangiales</taxon>
        <taxon>Polyangiaceae</taxon>
        <taxon>Sorangium</taxon>
    </lineage>
</organism>
<evidence type="ECO:0008006" key="3">
    <source>
        <dbReference type="Google" id="ProtNLM"/>
    </source>
</evidence>
<dbReference type="EMBL" id="CP012670">
    <property type="protein sequence ID" value="AUX27599.1"/>
    <property type="molecule type" value="Genomic_DNA"/>
</dbReference>
<name>A0A4P2QD46_SORCE</name>
<dbReference type="SUPFAM" id="SSF55729">
    <property type="entry name" value="Acyl-CoA N-acyltransferases (Nat)"/>
    <property type="match status" value="2"/>
</dbReference>
<gene>
    <name evidence="1" type="ORF">SOCEGT47_081950</name>
</gene>
<sequence>MEKVYSAARIRPEEHRDVLAELWRENLAGGEVPQELVERRMRWFQEQNPAGPARTWMGYHGPEREVIGSGSFIPRDVHVSGRMLKAGVLGDFAVTRAHRIAGAAMSIQREIAKGCRDAGVDFLYGFPNKASFPIFQRAGYRKISDSTTWVRPLTAAYKIHELAALSAGEQQDVVSAVTQRVAERAASAVPHARWRALWGSADPGAPPAPLARALSTAAERAVQRATVRPDSALVRAAGRALDASMALRDTAALLAKRVKGGRVRTEITESADHRFDALWSRAKPSPIAGERSAAFLNWRYARLGAVHYRFFCMLDRHDGRLLGYAVYTVRNNKVEVVDLFCEDHGPTADLLLLELCQAMRREGHASVGILLVSPPSFGARLRALGFFARPHPPGVGSRWLVVHVDPSSPDELRRALLDPNSWFMTDGELDV</sequence>
<dbReference type="OrthoDB" id="8542820at2"/>
<dbReference type="Proteomes" id="UP000295781">
    <property type="component" value="Chromosome"/>
</dbReference>
<evidence type="ECO:0000313" key="2">
    <source>
        <dbReference type="Proteomes" id="UP000295781"/>
    </source>
</evidence>
<reference evidence="1 2" key="1">
    <citation type="submission" date="2015-09" db="EMBL/GenBank/DDBJ databases">
        <title>Sorangium comparison.</title>
        <authorList>
            <person name="Zaburannyi N."/>
            <person name="Bunk B."/>
            <person name="Overmann J."/>
            <person name="Mueller R."/>
        </authorList>
    </citation>
    <scope>NUCLEOTIDE SEQUENCE [LARGE SCALE GENOMIC DNA]</scope>
    <source>
        <strain evidence="1 2">So ceGT47</strain>
    </source>
</reference>
<dbReference type="Pfam" id="PF13527">
    <property type="entry name" value="Acetyltransf_9"/>
    <property type="match status" value="1"/>
</dbReference>